<dbReference type="EMBL" id="CP118157">
    <property type="protein sequence ID" value="WOF22645.1"/>
    <property type="molecule type" value="Genomic_DNA"/>
</dbReference>
<accession>A0AA97FGN6</accession>
<protein>
    <submittedName>
        <fullName evidence="1">Uncharacterized protein</fullName>
    </submittedName>
</protein>
<sequence length="157" mass="17404">MARLAESLGTVDVADRSGGRGLSRYLIAYRSHLVESDNKFTGKQVHISEIVTCLRCPQAISRDSENLGGTTQIGGALVERSFLHMCHGTIHEEIRLGDRIRRYAIDRETQRRDSFLNTSGMHKKSTQLTVDDSSRCLGNTVKSYCISANPLCFVSLA</sequence>
<organism evidence="1 2">
    <name type="scientific">Microbacterium betulae</name>
    <dbReference type="NCBI Taxonomy" id="2981139"/>
    <lineage>
        <taxon>Bacteria</taxon>
        <taxon>Bacillati</taxon>
        <taxon>Actinomycetota</taxon>
        <taxon>Actinomycetes</taxon>
        <taxon>Micrococcales</taxon>
        <taxon>Microbacteriaceae</taxon>
        <taxon>Microbacterium</taxon>
    </lineage>
</organism>
<proteinExistence type="predicted"/>
<evidence type="ECO:0000313" key="2">
    <source>
        <dbReference type="Proteomes" id="UP001305498"/>
    </source>
</evidence>
<reference evidence="1 2" key="1">
    <citation type="submission" date="2023-02" db="EMBL/GenBank/DDBJ databases">
        <title>Microbacterium betulae sp. nov., isolated from birch wood.</title>
        <authorList>
            <person name="Pasciak M."/>
            <person name="Pawlik K.J."/>
            <person name="Martynowski D."/>
            <person name="Laczmanski L."/>
            <person name="Ciekot J."/>
            <person name="Szponar B."/>
            <person name="Wojcik-Fatla A."/>
            <person name="Mackiewicz B."/>
            <person name="Farian E."/>
            <person name="Cholewa G."/>
            <person name="Cholewa A."/>
            <person name="Dutkiewicz J."/>
        </authorList>
    </citation>
    <scope>NUCLEOTIDE SEQUENCE [LARGE SCALE GENOMIC DNA]</scope>
    <source>
        <strain evidence="1 2">AB</strain>
    </source>
</reference>
<name>A0AA97FGN6_9MICO</name>
<evidence type="ECO:0000313" key="1">
    <source>
        <dbReference type="EMBL" id="WOF22645.1"/>
    </source>
</evidence>
<gene>
    <name evidence="1" type="ORF">N8K70_14800</name>
</gene>
<dbReference type="AlphaFoldDB" id="A0AA97FGN6"/>
<dbReference type="Proteomes" id="UP001305498">
    <property type="component" value="Chromosome"/>
</dbReference>
<dbReference type="KEGG" id="mbet:N8K70_14800"/>
<dbReference type="RefSeq" id="WP_317139116.1">
    <property type="nucleotide sequence ID" value="NZ_CP118157.1"/>
</dbReference>
<keyword evidence="2" id="KW-1185">Reference proteome</keyword>